<protein>
    <submittedName>
        <fullName evidence="2">F-box/kelch-repeat protein</fullName>
    </submittedName>
</protein>
<dbReference type="AlphaFoldDB" id="A0ABD0ZGQ3"/>
<comment type="caution">
    <text evidence="2">The sequence shown here is derived from an EMBL/GenBank/DDBJ whole genome shotgun (WGS) entry which is preliminary data.</text>
</comment>
<dbReference type="EMBL" id="JBANAX010000773">
    <property type="protein sequence ID" value="KAL1193867.1"/>
    <property type="molecule type" value="Genomic_DNA"/>
</dbReference>
<dbReference type="InterPro" id="IPR036047">
    <property type="entry name" value="F-box-like_dom_sf"/>
</dbReference>
<dbReference type="PANTHER" id="PTHR24414">
    <property type="entry name" value="F-BOX/KELCH-REPEAT PROTEIN SKIP4"/>
    <property type="match status" value="1"/>
</dbReference>
<dbReference type="PROSITE" id="PS50181">
    <property type="entry name" value="FBOX"/>
    <property type="match status" value="1"/>
</dbReference>
<dbReference type="InterPro" id="IPR050354">
    <property type="entry name" value="F-box/kelch-repeat_ARATH"/>
</dbReference>
<dbReference type="Proteomes" id="UP001558713">
    <property type="component" value="Unassembled WGS sequence"/>
</dbReference>
<keyword evidence="3" id="KW-1185">Reference proteome</keyword>
<feature type="domain" description="F-box" evidence="1">
    <location>
        <begin position="13"/>
        <end position="59"/>
    </location>
</feature>
<accession>A0ABD0ZGQ3</accession>
<evidence type="ECO:0000313" key="2">
    <source>
        <dbReference type="EMBL" id="KAL1193867.1"/>
    </source>
</evidence>
<sequence>MNGEEPPFKRRRRMTILMLPDDLVLNCLARVSKLYYPILSLVSKRFRSIIASTELYQTRIHLGCTESCLYVCLQLDADPKTQYVCSHYVKDQLTPSFPPARHSDATMVGTNIYDIGGLTSDKDYTASSRVMVMDCHSHTWR</sequence>
<dbReference type="SMART" id="SM00256">
    <property type="entry name" value="FBOX"/>
    <property type="match status" value="1"/>
</dbReference>
<name>A0ABD0ZGQ3_CARAN</name>
<proteinExistence type="predicted"/>
<gene>
    <name evidence="2" type="ORF">V5N11_031992</name>
</gene>
<evidence type="ECO:0000313" key="3">
    <source>
        <dbReference type="Proteomes" id="UP001558713"/>
    </source>
</evidence>
<dbReference type="PANTHER" id="PTHR24414:SF202">
    <property type="entry name" value="F-BOX DOMAIN-CONTAINING PROTEIN"/>
    <property type="match status" value="1"/>
</dbReference>
<dbReference type="CDD" id="cd22152">
    <property type="entry name" value="F-box_AtAFR-like"/>
    <property type="match status" value="1"/>
</dbReference>
<dbReference type="InterPro" id="IPR001810">
    <property type="entry name" value="F-box_dom"/>
</dbReference>
<dbReference type="SUPFAM" id="SSF81383">
    <property type="entry name" value="F-box domain"/>
    <property type="match status" value="1"/>
</dbReference>
<evidence type="ECO:0000259" key="1">
    <source>
        <dbReference type="PROSITE" id="PS50181"/>
    </source>
</evidence>
<reference evidence="2 3" key="1">
    <citation type="submission" date="2024-04" db="EMBL/GenBank/DDBJ databases">
        <title>Genome assembly C_amara_ONT_v2.</title>
        <authorList>
            <person name="Yant L."/>
            <person name="Moore C."/>
            <person name="Slenker M."/>
        </authorList>
    </citation>
    <scope>NUCLEOTIDE SEQUENCE [LARGE SCALE GENOMIC DNA]</scope>
    <source>
        <tissue evidence="2">Leaf</tissue>
    </source>
</reference>
<organism evidence="2 3">
    <name type="scientific">Cardamine amara subsp. amara</name>
    <dbReference type="NCBI Taxonomy" id="228776"/>
    <lineage>
        <taxon>Eukaryota</taxon>
        <taxon>Viridiplantae</taxon>
        <taxon>Streptophyta</taxon>
        <taxon>Embryophyta</taxon>
        <taxon>Tracheophyta</taxon>
        <taxon>Spermatophyta</taxon>
        <taxon>Magnoliopsida</taxon>
        <taxon>eudicotyledons</taxon>
        <taxon>Gunneridae</taxon>
        <taxon>Pentapetalae</taxon>
        <taxon>rosids</taxon>
        <taxon>malvids</taxon>
        <taxon>Brassicales</taxon>
        <taxon>Brassicaceae</taxon>
        <taxon>Cardamineae</taxon>
        <taxon>Cardamine</taxon>
    </lineage>
</organism>
<dbReference type="Pfam" id="PF00646">
    <property type="entry name" value="F-box"/>
    <property type="match status" value="1"/>
</dbReference>